<organism evidence="1 2">
    <name type="scientific">Aureobasidium pullulans</name>
    <name type="common">Black yeast</name>
    <name type="synonym">Pullularia pullulans</name>
    <dbReference type="NCBI Taxonomy" id="5580"/>
    <lineage>
        <taxon>Eukaryota</taxon>
        <taxon>Fungi</taxon>
        <taxon>Dikarya</taxon>
        <taxon>Ascomycota</taxon>
        <taxon>Pezizomycotina</taxon>
        <taxon>Dothideomycetes</taxon>
        <taxon>Dothideomycetidae</taxon>
        <taxon>Dothideales</taxon>
        <taxon>Saccotheciaceae</taxon>
        <taxon>Aureobasidium</taxon>
    </lineage>
</organism>
<dbReference type="Proteomes" id="UP000309734">
    <property type="component" value="Unassembled WGS sequence"/>
</dbReference>
<reference evidence="1 2" key="1">
    <citation type="submission" date="2018-10" db="EMBL/GenBank/DDBJ databases">
        <title>Fifty Aureobasidium pullulans genomes reveal a recombining polyextremotolerant generalist.</title>
        <authorList>
            <person name="Gostincar C."/>
            <person name="Turk M."/>
            <person name="Zajc J."/>
            <person name="Gunde-Cimerman N."/>
        </authorList>
    </citation>
    <scope>NUCLEOTIDE SEQUENCE [LARGE SCALE GENOMIC DNA]</scope>
    <source>
        <strain evidence="1 2">EXF-3519</strain>
    </source>
</reference>
<comment type="caution">
    <text evidence="1">The sequence shown here is derived from an EMBL/GenBank/DDBJ whole genome shotgun (WGS) entry which is preliminary data.</text>
</comment>
<sequence>MPLCTSGFPSVCLSEFEEPADAYFAGLTSYYEITIPKRRHRFTPLSIPVRSYWVVALSSPSNTKKQSVANINITREKSSPETPASICHSILKTTSAEISASTTCKRFTYSLSHGTLLYAKDTAQSSQQMRSLRVTALYRFVDFACSEAIARAPEGKWCRRGS</sequence>
<protein>
    <submittedName>
        <fullName evidence="1">Uncharacterized protein</fullName>
    </submittedName>
</protein>
<dbReference type="AlphaFoldDB" id="A0A4T0A559"/>
<name>A0A4T0A559_AURPU</name>
<proteinExistence type="predicted"/>
<dbReference type="EMBL" id="QZBS01000045">
    <property type="protein sequence ID" value="THZ76119.1"/>
    <property type="molecule type" value="Genomic_DNA"/>
</dbReference>
<gene>
    <name evidence="1" type="ORF">D6C85_02471</name>
</gene>
<accession>A0A4T0A559</accession>
<evidence type="ECO:0000313" key="2">
    <source>
        <dbReference type="Proteomes" id="UP000309734"/>
    </source>
</evidence>
<evidence type="ECO:0000313" key="1">
    <source>
        <dbReference type="EMBL" id="THZ76119.1"/>
    </source>
</evidence>